<protein>
    <recommendedName>
        <fullName evidence="4">SH3 domain-containing protein</fullName>
    </recommendedName>
</protein>
<evidence type="ECO:0000256" key="1">
    <source>
        <dbReference type="ARBA" id="ARBA00022443"/>
    </source>
</evidence>
<feature type="compositionally biased region" description="Polar residues" evidence="3">
    <location>
        <begin position="63"/>
        <end position="79"/>
    </location>
</feature>
<feature type="domain" description="SH3" evidence="4">
    <location>
        <begin position="124"/>
        <end position="183"/>
    </location>
</feature>
<dbReference type="PRINTS" id="PR00452">
    <property type="entry name" value="SH3DOMAIN"/>
</dbReference>
<feature type="compositionally biased region" description="Polar residues" evidence="3">
    <location>
        <begin position="35"/>
        <end position="56"/>
    </location>
</feature>
<dbReference type="InterPro" id="IPR050384">
    <property type="entry name" value="Endophilin_SH3RF"/>
</dbReference>
<feature type="region of interest" description="Disordered" evidence="3">
    <location>
        <begin position="28"/>
        <end position="97"/>
    </location>
</feature>
<evidence type="ECO:0000256" key="3">
    <source>
        <dbReference type="SAM" id="MobiDB-lite"/>
    </source>
</evidence>
<organism evidence="5 6">
    <name type="scientific">Coregonus suidteri</name>
    <dbReference type="NCBI Taxonomy" id="861788"/>
    <lineage>
        <taxon>Eukaryota</taxon>
        <taxon>Metazoa</taxon>
        <taxon>Chordata</taxon>
        <taxon>Craniata</taxon>
        <taxon>Vertebrata</taxon>
        <taxon>Euteleostomi</taxon>
        <taxon>Actinopterygii</taxon>
        <taxon>Neopterygii</taxon>
        <taxon>Teleostei</taxon>
        <taxon>Protacanthopterygii</taxon>
        <taxon>Salmoniformes</taxon>
        <taxon>Salmonidae</taxon>
        <taxon>Coregoninae</taxon>
        <taxon>Coregonus</taxon>
    </lineage>
</organism>
<evidence type="ECO:0000259" key="4">
    <source>
        <dbReference type="PROSITE" id="PS50002"/>
    </source>
</evidence>
<dbReference type="InterPro" id="IPR001452">
    <property type="entry name" value="SH3_domain"/>
</dbReference>
<dbReference type="Proteomes" id="UP001356427">
    <property type="component" value="Unassembled WGS sequence"/>
</dbReference>
<feature type="domain" description="SH3" evidence="4">
    <location>
        <begin position="192"/>
        <end position="251"/>
    </location>
</feature>
<evidence type="ECO:0000256" key="2">
    <source>
        <dbReference type="PROSITE-ProRule" id="PRU00192"/>
    </source>
</evidence>
<dbReference type="AlphaFoldDB" id="A0AAN8KHK6"/>
<dbReference type="Gene3D" id="2.30.30.40">
    <property type="entry name" value="SH3 Domains"/>
    <property type="match status" value="2"/>
</dbReference>
<sequence length="254" mass="27932">MGVSQKQDVLVLLEKTDSAHKDCLLGEESGRVQGSHMTVITPLSDQSQPPSDQHNQFDPALDDNSQLKPPSEYKSQSEPPSILPSQPRVEKAQPVTAPVSGPRCVARFDYEGEEEDELTFSEEGAEQWVVALHDFPGQTAEDLWFQQGALIRVTRRVDADWTRGTLDGREGLFPTTFTHTCNTAQPMTGQPVARGVAKVLFDFSAESEDELSLKAGEVVTGVVTVDDEWYLGDAGGRRGLVPKNYLTLLPDSYK</sequence>
<keyword evidence="1 2" id="KW-0728">SH3 domain</keyword>
<reference evidence="5 6" key="1">
    <citation type="submission" date="2021-04" db="EMBL/GenBank/DDBJ databases">
        <authorList>
            <person name="De Guttry C."/>
            <person name="Zahm M."/>
            <person name="Klopp C."/>
            <person name="Cabau C."/>
            <person name="Louis A."/>
            <person name="Berthelot C."/>
            <person name="Parey E."/>
            <person name="Roest Crollius H."/>
            <person name="Montfort J."/>
            <person name="Robinson-Rechavi M."/>
            <person name="Bucao C."/>
            <person name="Bouchez O."/>
            <person name="Gislard M."/>
            <person name="Lluch J."/>
            <person name="Milhes M."/>
            <person name="Lampietro C."/>
            <person name="Lopez Roques C."/>
            <person name="Donnadieu C."/>
            <person name="Braasch I."/>
            <person name="Desvignes T."/>
            <person name="Postlethwait J."/>
            <person name="Bobe J."/>
            <person name="Wedekind C."/>
            <person name="Guiguen Y."/>
        </authorList>
    </citation>
    <scope>NUCLEOTIDE SEQUENCE [LARGE SCALE GENOMIC DNA]</scope>
    <source>
        <strain evidence="5">Cs_M1</strain>
        <tissue evidence="5">Blood</tissue>
    </source>
</reference>
<dbReference type="PANTHER" id="PTHR14167:SF48">
    <property type="entry name" value="SH3 DOMAIN-CONTAINING PROTEIN 19"/>
    <property type="match status" value="1"/>
</dbReference>
<dbReference type="SMART" id="SM00326">
    <property type="entry name" value="SH3"/>
    <property type="match status" value="2"/>
</dbReference>
<dbReference type="EMBL" id="JAGTTL010000039">
    <property type="protein sequence ID" value="KAK6291623.1"/>
    <property type="molecule type" value="Genomic_DNA"/>
</dbReference>
<keyword evidence="6" id="KW-1185">Reference proteome</keyword>
<accession>A0AAN8KHK6</accession>
<dbReference type="InterPro" id="IPR036028">
    <property type="entry name" value="SH3-like_dom_sf"/>
</dbReference>
<name>A0AAN8KHK6_9TELE</name>
<comment type="caution">
    <text evidence="5">The sequence shown here is derived from an EMBL/GenBank/DDBJ whole genome shotgun (WGS) entry which is preliminary data.</text>
</comment>
<proteinExistence type="predicted"/>
<dbReference type="SUPFAM" id="SSF50044">
    <property type="entry name" value="SH3-domain"/>
    <property type="match status" value="3"/>
</dbReference>
<dbReference type="PROSITE" id="PS50002">
    <property type="entry name" value="SH3"/>
    <property type="match status" value="2"/>
</dbReference>
<evidence type="ECO:0000313" key="5">
    <source>
        <dbReference type="EMBL" id="KAK6291623.1"/>
    </source>
</evidence>
<evidence type="ECO:0000313" key="6">
    <source>
        <dbReference type="Proteomes" id="UP001356427"/>
    </source>
</evidence>
<gene>
    <name evidence="5" type="ORF">J4Q44_G00374070</name>
</gene>
<dbReference type="Pfam" id="PF14604">
    <property type="entry name" value="SH3_9"/>
    <property type="match status" value="1"/>
</dbReference>
<dbReference type="Pfam" id="PF00018">
    <property type="entry name" value="SH3_1"/>
    <property type="match status" value="1"/>
</dbReference>
<dbReference type="PANTHER" id="PTHR14167">
    <property type="entry name" value="SH3 DOMAIN-CONTAINING"/>
    <property type="match status" value="1"/>
</dbReference>